<organism evidence="1 2">
    <name type="scientific">Paxillus rubicundulus Ve08.2h10</name>
    <dbReference type="NCBI Taxonomy" id="930991"/>
    <lineage>
        <taxon>Eukaryota</taxon>
        <taxon>Fungi</taxon>
        <taxon>Dikarya</taxon>
        <taxon>Basidiomycota</taxon>
        <taxon>Agaricomycotina</taxon>
        <taxon>Agaricomycetes</taxon>
        <taxon>Agaricomycetidae</taxon>
        <taxon>Boletales</taxon>
        <taxon>Paxilineae</taxon>
        <taxon>Paxillaceae</taxon>
        <taxon>Paxillus</taxon>
    </lineage>
</organism>
<evidence type="ECO:0000313" key="2">
    <source>
        <dbReference type="Proteomes" id="UP000054538"/>
    </source>
</evidence>
<gene>
    <name evidence="1" type="ORF">PAXRUDRAFT_822814</name>
</gene>
<dbReference type="EMBL" id="KN824861">
    <property type="protein sequence ID" value="KIK99398.1"/>
    <property type="molecule type" value="Genomic_DNA"/>
</dbReference>
<dbReference type="Proteomes" id="UP000054538">
    <property type="component" value="Unassembled WGS sequence"/>
</dbReference>
<dbReference type="HOGENOM" id="CLU_2210828_0_0_1"/>
<proteinExistence type="predicted"/>
<evidence type="ECO:0000313" key="1">
    <source>
        <dbReference type="EMBL" id="KIK99398.1"/>
    </source>
</evidence>
<reference evidence="2" key="2">
    <citation type="submission" date="2015-01" db="EMBL/GenBank/DDBJ databases">
        <title>Evolutionary Origins and Diversification of the Mycorrhizal Mutualists.</title>
        <authorList>
            <consortium name="DOE Joint Genome Institute"/>
            <consortium name="Mycorrhizal Genomics Consortium"/>
            <person name="Kohler A."/>
            <person name="Kuo A."/>
            <person name="Nagy L.G."/>
            <person name="Floudas D."/>
            <person name="Copeland A."/>
            <person name="Barry K.W."/>
            <person name="Cichocki N."/>
            <person name="Veneault-Fourrey C."/>
            <person name="LaButti K."/>
            <person name="Lindquist E.A."/>
            <person name="Lipzen A."/>
            <person name="Lundell T."/>
            <person name="Morin E."/>
            <person name="Murat C."/>
            <person name="Riley R."/>
            <person name="Ohm R."/>
            <person name="Sun H."/>
            <person name="Tunlid A."/>
            <person name="Henrissat B."/>
            <person name="Grigoriev I.V."/>
            <person name="Hibbett D.S."/>
            <person name="Martin F."/>
        </authorList>
    </citation>
    <scope>NUCLEOTIDE SEQUENCE [LARGE SCALE GENOMIC DNA]</scope>
    <source>
        <strain evidence="2">Ve08.2h10</strain>
    </source>
</reference>
<dbReference type="AlphaFoldDB" id="A0A0D0DW46"/>
<reference evidence="1 2" key="1">
    <citation type="submission" date="2014-04" db="EMBL/GenBank/DDBJ databases">
        <authorList>
            <consortium name="DOE Joint Genome Institute"/>
            <person name="Kuo A."/>
            <person name="Kohler A."/>
            <person name="Jargeat P."/>
            <person name="Nagy L.G."/>
            <person name="Floudas D."/>
            <person name="Copeland A."/>
            <person name="Barry K.W."/>
            <person name="Cichocki N."/>
            <person name="Veneault-Fourrey C."/>
            <person name="LaButti K."/>
            <person name="Lindquist E.A."/>
            <person name="Lipzen A."/>
            <person name="Lundell T."/>
            <person name="Morin E."/>
            <person name="Murat C."/>
            <person name="Sun H."/>
            <person name="Tunlid A."/>
            <person name="Henrissat B."/>
            <person name="Grigoriev I.V."/>
            <person name="Hibbett D.S."/>
            <person name="Martin F."/>
            <person name="Nordberg H.P."/>
            <person name="Cantor M.N."/>
            <person name="Hua S.X."/>
        </authorList>
    </citation>
    <scope>NUCLEOTIDE SEQUENCE [LARGE SCALE GENOMIC DNA]</scope>
    <source>
        <strain evidence="1 2">Ve08.2h10</strain>
    </source>
</reference>
<name>A0A0D0DW46_9AGAM</name>
<keyword evidence="2" id="KW-1185">Reference proteome</keyword>
<protein>
    <submittedName>
        <fullName evidence="1">Uncharacterized protein</fullName>
    </submittedName>
</protein>
<accession>A0A0D0DW46</accession>
<sequence length="107" mass="11701">MLNISAFSFIFTPPKSDSPLLPLLRLCFSSSPTNSPIRAWSSRLFQNSNLSSTILLSSLKEGSSFSDHPPLYLPALSASEVQTLAFLPFLRCSSTEATAIITYTHMS</sequence>
<dbReference type="InParanoid" id="A0A0D0DW46"/>